<protein>
    <submittedName>
        <fullName evidence="2">Uncharacterized protein</fullName>
    </submittedName>
</protein>
<sequence>MILTEYYLLVQVENKMEMGIIIQQNQDTQQNQQKEDKNQNQGGNQDSDDIYGSENQCQYNDIESSVSSTFSAFNPREDMQYFFQKEFQNKQDSNNQDGQKLKEDNKQLLYGKESDNLLSIKQNQQQMDNNTDKFDNSQQKQQEEQGNDEFYESNKENNFQYSNTFDNQQLRQHILGLKQDLMDGKKLQYQQFSSSKNSSSNISINNDISQLGILQLQQNQQQQQNI</sequence>
<evidence type="ECO:0000256" key="1">
    <source>
        <dbReference type="SAM" id="MobiDB-lite"/>
    </source>
</evidence>
<dbReference type="InParanoid" id="A0A0V0QH12"/>
<reference evidence="2 3" key="1">
    <citation type="journal article" date="2015" name="Sci. Rep.">
        <title>Genome of the facultative scuticociliatosis pathogen Pseudocohnilembus persalinus provides insight into its virulence through horizontal gene transfer.</title>
        <authorList>
            <person name="Xiong J."/>
            <person name="Wang G."/>
            <person name="Cheng J."/>
            <person name="Tian M."/>
            <person name="Pan X."/>
            <person name="Warren A."/>
            <person name="Jiang C."/>
            <person name="Yuan D."/>
            <person name="Miao W."/>
        </authorList>
    </citation>
    <scope>NUCLEOTIDE SEQUENCE [LARGE SCALE GENOMIC DNA]</scope>
    <source>
        <strain evidence="2">36N120E</strain>
    </source>
</reference>
<dbReference type="EMBL" id="LDAU01000170">
    <property type="protein sequence ID" value="KRX01432.1"/>
    <property type="molecule type" value="Genomic_DNA"/>
</dbReference>
<dbReference type="AlphaFoldDB" id="A0A0V0QH12"/>
<evidence type="ECO:0000313" key="2">
    <source>
        <dbReference type="EMBL" id="KRX01432.1"/>
    </source>
</evidence>
<keyword evidence="3" id="KW-1185">Reference proteome</keyword>
<feature type="region of interest" description="Disordered" evidence="1">
    <location>
        <begin position="128"/>
        <end position="148"/>
    </location>
</feature>
<name>A0A0V0QH12_PSEPJ</name>
<proteinExistence type="predicted"/>
<accession>A0A0V0QH12</accession>
<comment type="caution">
    <text evidence="2">The sequence shown here is derived from an EMBL/GenBank/DDBJ whole genome shotgun (WGS) entry which is preliminary data.</text>
</comment>
<dbReference type="Proteomes" id="UP000054937">
    <property type="component" value="Unassembled WGS sequence"/>
</dbReference>
<feature type="region of interest" description="Disordered" evidence="1">
    <location>
        <begin position="27"/>
        <end position="53"/>
    </location>
</feature>
<organism evidence="2 3">
    <name type="scientific">Pseudocohnilembus persalinus</name>
    <name type="common">Ciliate</name>
    <dbReference type="NCBI Taxonomy" id="266149"/>
    <lineage>
        <taxon>Eukaryota</taxon>
        <taxon>Sar</taxon>
        <taxon>Alveolata</taxon>
        <taxon>Ciliophora</taxon>
        <taxon>Intramacronucleata</taxon>
        <taxon>Oligohymenophorea</taxon>
        <taxon>Scuticociliatia</taxon>
        <taxon>Philasterida</taxon>
        <taxon>Pseudocohnilembidae</taxon>
        <taxon>Pseudocohnilembus</taxon>
    </lineage>
</organism>
<evidence type="ECO:0000313" key="3">
    <source>
        <dbReference type="Proteomes" id="UP000054937"/>
    </source>
</evidence>
<gene>
    <name evidence="2" type="ORF">PPERSA_01335</name>
</gene>